<dbReference type="Pfam" id="PF13602">
    <property type="entry name" value="ADH_zinc_N_2"/>
    <property type="match status" value="1"/>
</dbReference>
<dbReference type="InterPro" id="IPR013154">
    <property type="entry name" value="ADH-like_N"/>
</dbReference>
<evidence type="ECO:0000313" key="3">
    <source>
        <dbReference type="Proteomes" id="UP000075260"/>
    </source>
</evidence>
<dbReference type="InterPro" id="IPR036291">
    <property type="entry name" value="NAD(P)-bd_dom_sf"/>
</dbReference>
<dbReference type="PANTHER" id="PTHR11695:SF294">
    <property type="entry name" value="RETICULON-4-INTERACTING PROTEIN 1, MITOCHONDRIAL"/>
    <property type="match status" value="1"/>
</dbReference>
<dbReference type="GO" id="GO:0016491">
    <property type="term" value="F:oxidoreductase activity"/>
    <property type="evidence" value="ECO:0007669"/>
    <property type="project" value="InterPro"/>
</dbReference>
<dbReference type="InterPro" id="IPR011032">
    <property type="entry name" value="GroES-like_sf"/>
</dbReference>
<dbReference type="PANTHER" id="PTHR11695">
    <property type="entry name" value="ALCOHOL DEHYDROGENASE RELATED"/>
    <property type="match status" value="1"/>
</dbReference>
<reference evidence="2 3" key="1">
    <citation type="submission" date="2014-02" db="EMBL/GenBank/DDBJ databases">
        <title>The small core and large imbalanced accessory genome model reveals a collaborative survival strategy of Sorangium cellulosum strains in nature.</title>
        <authorList>
            <person name="Han K."/>
            <person name="Peng R."/>
            <person name="Blom J."/>
            <person name="Li Y.-Z."/>
        </authorList>
    </citation>
    <scope>NUCLEOTIDE SEQUENCE [LARGE SCALE GENOMIC DNA]</scope>
    <source>
        <strain evidence="2 3">So0008-312</strain>
    </source>
</reference>
<dbReference type="OrthoDB" id="9787435at2"/>
<comment type="caution">
    <text evidence="2">The sequence shown here is derived from an EMBL/GenBank/DDBJ whole genome shotgun (WGS) entry which is preliminary data.</text>
</comment>
<evidence type="ECO:0000313" key="2">
    <source>
        <dbReference type="EMBL" id="KYF66589.1"/>
    </source>
</evidence>
<evidence type="ECO:0000259" key="1">
    <source>
        <dbReference type="SMART" id="SM00829"/>
    </source>
</evidence>
<dbReference type="InterPro" id="IPR050700">
    <property type="entry name" value="YIM1/Zinc_Alcohol_DH_Fams"/>
</dbReference>
<dbReference type="AlphaFoldDB" id="A0A150QF63"/>
<protein>
    <submittedName>
        <fullName evidence="2">Quinone oxidoreductase</fullName>
    </submittedName>
</protein>
<gene>
    <name evidence="2" type="ORF">BE15_21460</name>
</gene>
<organism evidence="2 3">
    <name type="scientific">Sorangium cellulosum</name>
    <name type="common">Polyangium cellulosum</name>
    <dbReference type="NCBI Taxonomy" id="56"/>
    <lineage>
        <taxon>Bacteria</taxon>
        <taxon>Pseudomonadati</taxon>
        <taxon>Myxococcota</taxon>
        <taxon>Polyangia</taxon>
        <taxon>Polyangiales</taxon>
        <taxon>Polyangiaceae</taxon>
        <taxon>Sorangium</taxon>
    </lineage>
</organism>
<dbReference type="SUPFAM" id="SSF51735">
    <property type="entry name" value="NAD(P)-binding Rossmann-fold domains"/>
    <property type="match status" value="1"/>
</dbReference>
<dbReference type="SMART" id="SM00829">
    <property type="entry name" value="PKS_ER"/>
    <property type="match status" value="1"/>
</dbReference>
<dbReference type="InterPro" id="IPR020843">
    <property type="entry name" value="ER"/>
</dbReference>
<accession>A0A150QF63</accession>
<dbReference type="CDD" id="cd05289">
    <property type="entry name" value="MDR_like_2"/>
    <property type="match status" value="1"/>
</dbReference>
<dbReference type="Proteomes" id="UP000075260">
    <property type="component" value="Unassembled WGS sequence"/>
</dbReference>
<name>A0A150QF63_SORCE</name>
<sequence>MFATMLASATDAARIHRFGGPEVVTLEEVPVSPPGPGQVLVRVAAAGVGPWDGWIRAGKSVLPQPLPLTLGSDLAGTVAAVGPEVTGLAPGARVFGVTSKRFTGAHAAHALAQAGMMTRAPLRLDDVQAASVPVVAVTAWQALFDHAQLEAGQTVLVHGAAGSVGAYAVQLARRARARVIATASAKDRDFVRSLGADVVVDYRRERFEDAAKDVDAVIDLVGGDTQARSFAVLRPRGTLVSAVSTPDQEEAARRGVRASFFLVDVTTAHLDRIAALLDSGELSVDIGAVLPLTEVRGAHEMLDGTRPRPRGKIVLAMGPAR</sequence>
<dbReference type="Gene3D" id="3.40.50.720">
    <property type="entry name" value="NAD(P)-binding Rossmann-like Domain"/>
    <property type="match status" value="1"/>
</dbReference>
<dbReference type="Pfam" id="PF08240">
    <property type="entry name" value="ADH_N"/>
    <property type="match status" value="1"/>
</dbReference>
<dbReference type="SUPFAM" id="SSF50129">
    <property type="entry name" value="GroES-like"/>
    <property type="match status" value="1"/>
</dbReference>
<dbReference type="Gene3D" id="3.90.180.10">
    <property type="entry name" value="Medium-chain alcohol dehydrogenases, catalytic domain"/>
    <property type="match status" value="1"/>
</dbReference>
<feature type="domain" description="Enoyl reductase (ER)" evidence="1">
    <location>
        <begin position="19"/>
        <end position="315"/>
    </location>
</feature>
<dbReference type="EMBL" id="JEMA01000731">
    <property type="protein sequence ID" value="KYF66589.1"/>
    <property type="molecule type" value="Genomic_DNA"/>
</dbReference>
<proteinExistence type="predicted"/>